<keyword evidence="1 2" id="KW-0732">Signal</keyword>
<dbReference type="Pfam" id="PF03422">
    <property type="entry name" value="CBM_6"/>
    <property type="match status" value="1"/>
</dbReference>
<proteinExistence type="predicted"/>
<dbReference type="InterPro" id="IPR039743">
    <property type="entry name" value="6GAL/EXGAL"/>
</dbReference>
<dbReference type="SMART" id="SM00606">
    <property type="entry name" value="CBD_IV"/>
    <property type="match status" value="1"/>
</dbReference>
<accession>A0A3N2BCV3</accession>
<organism evidence="4 5">
    <name type="scientific">Bogoriella caseilytica</name>
    <dbReference type="NCBI Taxonomy" id="56055"/>
    <lineage>
        <taxon>Bacteria</taxon>
        <taxon>Bacillati</taxon>
        <taxon>Actinomycetota</taxon>
        <taxon>Actinomycetes</taxon>
        <taxon>Micrococcales</taxon>
        <taxon>Bogoriellaceae</taxon>
        <taxon>Bogoriella</taxon>
    </lineage>
</organism>
<protein>
    <submittedName>
        <fullName evidence="4">Glucuronoarabinoxylan endo-1,4-beta-xylanase</fullName>
    </submittedName>
</protein>
<dbReference type="RefSeq" id="WP_170163230.1">
    <property type="nucleotide sequence ID" value="NZ_RKHK01000001.1"/>
</dbReference>
<keyword evidence="4" id="KW-0378">Hydrolase</keyword>
<comment type="caution">
    <text evidence="4">The sequence shown here is derived from an EMBL/GenBank/DDBJ whole genome shotgun (WGS) entry which is preliminary data.</text>
</comment>
<dbReference type="Gene3D" id="2.60.120.260">
    <property type="entry name" value="Galactose-binding domain-like"/>
    <property type="match status" value="1"/>
</dbReference>
<dbReference type="InterPro" id="IPR039514">
    <property type="entry name" value="6GAL-like"/>
</dbReference>
<evidence type="ECO:0000256" key="2">
    <source>
        <dbReference type="SAM" id="SignalP"/>
    </source>
</evidence>
<dbReference type="InterPro" id="IPR017853">
    <property type="entry name" value="GH"/>
</dbReference>
<keyword evidence="4" id="KW-0624">Polysaccharide degradation</keyword>
<dbReference type="Gene3D" id="2.60.40.1180">
    <property type="entry name" value="Golgi alpha-mannosidase II"/>
    <property type="match status" value="2"/>
</dbReference>
<dbReference type="EMBL" id="RKHK01000001">
    <property type="protein sequence ID" value="ROR73081.1"/>
    <property type="molecule type" value="Genomic_DNA"/>
</dbReference>
<gene>
    <name evidence="4" type="ORF">EDD31_1447</name>
</gene>
<keyword evidence="4" id="KW-0326">Glycosidase</keyword>
<feature type="domain" description="CBM6" evidence="3">
    <location>
        <begin position="563"/>
        <end position="700"/>
    </location>
</feature>
<dbReference type="InterPro" id="IPR006584">
    <property type="entry name" value="Cellulose-bd_IV"/>
</dbReference>
<keyword evidence="4" id="KW-0119">Carbohydrate metabolism</keyword>
<evidence type="ECO:0000313" key="4">
    <source>
        <dbReference type="EMBL" id="ROR73081.1"/>
    </source>
</evidence>
<reference evidence="4 5" key="1">
    <citation type="submission" date="2018-11" db="EMBL/GenBank/DDBJ databases">
        <title>Sequencing the genomes of 1000 actinobacteria strains.</title>
        <authorList>
            <person name="Klenk H.-P."/>
        </authorList>
    </citation>
    <scope>NUCLEOTIDE SEQUENCE [LARGE SCALE GENOMIC DNA]</scope>
    <source>
        <strain evidence="4 5">DSM 11294</strain>
    </source>
</reference>
<dbReference type="PANTHER" id="PTHR42767:SF1">
    <property type="entry name" value="ENDO-BETA-1,6-GALACTANASE-LIKE DOMAIN-CONTAINING PROTEIN"/>
    <property type="match status" value="1"/>
</dbReference>
<dbReference type="AlphaFoldDB" id="A0A3N2BCV3"/>
<dbReference type="SUPFAM" id="SSF51445">
    <property type="entry name" value="(Trans)glycosidases"/>
    <property type="match status" value="1"/>
</dbReference>
<dbReference type="GO" id="GO:0004553">
    <property type="term" value="F:hydrolase activity, hydrolyzing O-glycosyl compounds"/>
    <property type="evidence" value="ECO:0007669"/>
    <property type="project" value="InterPro"/>
</dbReference>
<feature type="signal peptide" evidence="2">
    <location>
        <begin position="1"/>
        <end position="27"/>
    </location>
</feature>
<evidence type="ECO:0000313" key="5">
    <source>
        <dbReference type="Proteomes" id="UP000280668"/>
    </source>
</evidence>
<keyword evidence="5" id="KW-1185">Reference proteome</keyword>
<dbReference type="InterPro" id="IPR013780">
    <property type="entry name" value="Glyco_hydro_b"/>
</dbReference>
<evidence type="ECO:0000259" key="3">
    <source>
        <dbReference type="PROSITE" id="PS51175"/>
    </source>
</evidence>
<dbReference type="Gene3D" id="3.20.20.80">
    <property type="entry name" value="Glycosidases"/>
    <property type="match status" value="1"/>
</dbReference>
<sequence length="701" mass="75612">MAGRQGGRGRRLLAVGTMTGLAVSATAAGTALAQPEGDTPRAVVDWSVERQTVDGFGGSWAFHKAGSVQRLGDPLAGEVLDMIFDVDQGIGLDIVRVMVGDGGIDEWGDELFDGPSETIQPDPGPYVWDRPDWDEVKDDFDAYQIWLMQEAQARGVETILASVWSPPAWMKENESVTGSPGGLPNRLRPDMYQEFADYLAAYVQGYSEHFGIEITHLSPTNEPDLSTSYSSSEWSPAELSTFVGEYLGPTFEAEGIDTQIVVGETVGFHEQWVLPSLLDPGTEPYVDVVAAHAYTGLINGATTPRPEAFEVTNQLGKPVWQTEYMNQGAPADNSFQNNTISDGLRYATLISNMFETSSLNAYFWWWPVANNGADGSDLIRLANDGTPQSGAPTETGEFRTFKRYYTIGQYSRFISDGYVVIEADHQPVEGVTVSAFKEEETGQFTIVVVNTNEDDLDLTVDLEGGFPLPPETKEDCKNGGWREFTDPSFRNQGQCVASVASGSGTPSAVVPYRTSASENMRQLEAIGTVDRSFTATLRGQSVTTFVPSGSELPELPDRKDVFSTYLAAENDGQSPGFGVLTTERGEVVTDVSDGSFLRYANVNFADGSAAGTAAQRGQLRIHAEVAPRAGGAIEVRLGDPGGTLVGTMAVPSSSGEPGEWITVSTDIDTSPGGARGFHDLYLVFTGGHDPLFDIELTRFSD</sequence>
<dbReference type="PROSITE" id="PS51175">
    <property type="entry name" value="CBM6"/>
    <property type="match status" value="1"/>
</dbReference>
<dbReference type="InterPro" id="IPR005084">
    <property type="entry name" value="CBM6"/>
</dbReference>
<dbReference type="GO" id="GO:0045493">
    <property type="term" value="P:xylan catabolic process"/>
    <property type="evidence" value="ECO:0007669"/>
    <property type="project" value="UniProtKB-KW"/>
</dbReference>
<dbReference type="SUPFAM" id="SSF49785">
    <property type="entry name" value="Galactose-binding domain-like"/>
    <property type="match status" value="1"/>
</dbReference>
<keyword evidence="4" id="KW-0858">Xylan degradation</keyword>
<feature type="chain" id="PRO_5038644834" evidence="2">
    <location>
        <begin position="28"/>
        <end position="701"/>
    </location>
</feature>
<dbReference type="GO" id="GO:0030246">
    <property type="term" value="F:carbohydrate binding"/>
    <property type="evidence" value="ECO:0007669"/>
    <property type="project" value="InterPro"/>
</dbReference>
<dbReference type="Pfam" id="PF14587">
    <property type="entry name" value="Glyco_hydr_30_2"/>
    <property type="match status" value="1"/>
</dbReference>
<dbReference type="CDD" id="cd04084">
    <property type="entry name" value="CBM6_xylanase-like"/>
    <property type="match status" value="1"/>
</dbReference>
<name>A0A3N2BCV3_9MICO</name>
<evidence type="ECO:0000256" key="1">
    <source>
        <dbReference type="ARBA" id="ARBA00022729"/>
    </source>
</evidence>
<dbReference type="PANTHER" id="PTHR42767">
    <property type="entry name" value="ENDO-BETA-1,6-GALACTANASE"/>
    <property type="match status" value="1"/>
</dbReference>
<dbReference type="Proteomes" id="UP000280668">
    <property type="component" value="Unassembled WGS sequence"/>
</dbReference>
<dbReference type="InterPro" id="IPR008979">
    <property type="entry name" value="Galactose-bd-like_sf"/>
</dbReference>